<evidence type="ECO:0000313" key="2">
    <source>
        <dbReference type="Proteomes" id="UP001150238"/>
    </source>
</evidence>
<protein>
    <submittedName>
        <fullName evidence="1">Uncharacterized protein</fullName>
    </submittedName>
</protein>
<name>A0A9W9AJH3_9AGAR</name>
<dbReference type="AlphaFoldDB" id="A0A9W9AJH3"/>
<proteinExistence type="predicted"/>
<accession>A0A9W9AJH3</accession>
<gene>
    <name evidence="1" type="ORF">C8J55DRAFT_488221</name>
</gene>
<comment type="caution">
    <text evidence="1">The sequence shown here is derived from an EMBL/GenBank/DDBJ whole genome shotgun (WGS) entry which is preliminary data.</text>
</comment>
<sequence length="207" mass="23793">MSQTLHRGFRTQYNVERNRARLYPYLYPSLRMGRVKSAAEARMGASAIDDGSSETVFGVQSIGCDFRFTTVDVEGISRISYEGHLNPERRWVPEPTHAFTVEIALAKFVIDNACTASIFNRIRSFMNVLGPKTTTHCGVQSFSQVKCQWICKDTLPKHLTVGETVNITMCGNLAYEKVRDSVLWLYYQVLGLRWCKNWVYLLWVEYQ</sequence>
<dbReference type="EMBL" id="JANVFS010000012">
    <property type="protein sequence ID" value="KAJ4484294.1"/>
    <property type="molecule type" value="Genomic_DNA"/>
</dbReference>
<dbReference type="Proteomes" id="UP001150238">
    <property type="component" value="Unassembled WGS sequence"/>
</dbReference>
<reference evidence="1" key="1">
    <citation type="submission" date="2022-08" db="EMBL/GenBank/DDBJ databases">
        <authorList>
            <consortium name="DOE Joint Genome Institute"/>
            <person name="Min B."/>
            <person name="Riley R."/>
            <person name="Sierra-Patev S."/>
            <person name="Naranjo-Ortiz M."/>
            <person name="Looney B."/>
            <person name="Konkel Z."/>
            <person name="Slot J.C."/>
            <person name="Sakamoto Y."/>
            <person name="Steenwyk J.L."/>
            <person name="Rokas A."/>
            <person name="Carro J."/>
            <person name="Camarero S."/>
            <person name="Ferreira P."/>
            <person name="Molpeceres G."/>
            <person name="Ruiz-Duenas F.J."/>
            <person name="Serrano A."/>
            <person name="Henrissat B."/>
            <person name="Drula E."/>
            <person name="Hughes K.W."/>
            <person name="Mata J.L."/>
            <person name="Ishikawa N.K."/>
            <person name="Vargas-Isla R."/>
            <person name="Ushijima S."/>
            <person name="Smith C.A."/>
            <person name="Ahrendt S."/>
            <person name="Andreopoulos W."/>
            <person name="He G."/>
            <person name="Labutti K."/>
            <person name="Lipzen A."/>
            <person name="Ng V."/>
            <person name="Sandor L."/>
            <person name="Barry K."/>
            <person name="Martinez A.T."/>
            <person name="Xiao Y."/>
            <person name="Gibbons J.G."/>
            <person name="Terashima K."/>
            <person name="Hibbett D.S."/>
            <person name="Grigoriev I.V."/>
        </authorList>
    </citation>
    <scope>NUCLEOTIDE SEQUENCE</scope>
    <source>
        <strain evidence="1">Sp2 HRB7682 ss15</strain>
    </source>
</reference>
<reference evidence="1" key="2">
    <citation type="journal article" date="2023" name="Proc. Natl. Acad. Sci. U.S.A.">
        <title>A global phylogenomic analysis of the shiitake genus Lentinula.</title>
        <authorList>
            <person name="Sierra-Patev S."/>
            <person name="Min B."/>
            <person name="Naranjo-Ortiz M."/>
            <person name="Looney B."/>
            <person name="Konkel Z."/>
            <person name="Slot J.C."/>
            <person name="Sakamoto Y."/>
            <person name="Steenwyk J.L."/>
            <person name="Rokas A."/>
            <person name="Carro J."/>
            <person name="Camarero S."/>
            <person name="Ferreira P."/>
            <person name="Molpeceres G."/>
            <person name="Ruiz-Duenas F.J."/>
            <person name="Serrano A."/>
            <person name="Henrissat B."/>
            <person name="Drula E."/>
            <person name="Hughes K.W."/>
            <person name="Mata J.L."/>
            <person name="Ishikawa N.K."/>
            <person name="Vargas-Isla R."/>
            <person name="Ushijima S."/>
            <person name="Smith C.A."/>
            <person name="Donoghue J."/>
            <person name="Ahrendt S."/>
            <person name="Andreopoulos W."/>
            <person name="He G."/>
            <person name="LaButti K."/>
            <person name="Lipzen A."/>
            <person name="Ng V."/>
            <person name="Riley R."/>
            <person name="Sandor L."/>
            <person name="Barry K."/>
            <person name="Martinez A.T."/>
            <person name="Xiao Y."/>
            <person name="Gibbons J.G."/>
            <person name="Terashima K."/>
            <person name="Grigoriev I.V."/>
            <person name="Hibbett D."/>
        </authorList>
    </citation>
    <scope>NUCLEOTIDE SEQUENCE</scope>
    <source>
        <strain evidence="1">Sp2 HRB7682 ss15</strain>
    </source>
</reference>
<organism evidence="1 2">
    <name type="scientific">Lentinula lateritia</name>
    <dbReference type="NCBI Taxonomy" id="40482"/>
    <lineage>
        <taxon>Eukaryota</taxon>
        <taxon>Fungi</taxon>
        <taxon>Dikarya</taxon>
        <taxon>Basidiomycota</taxon>
        <taxon>Agaricomycotina</taxon>
        <taxon>Agaricomycetes</taxon>
        <taxon>Agaricomycetidae</taxon>
        <taxon>Agaricales</taxon>
        <taxon>Marasmiineae</taxon>
        <taxon>Omphalotaceae</taxon>
        <taxon>Lentinula</taxon>
    </lineage>
</organism>
<evidence type="ECO:0000313" key="1">
    <source>
        <dbReference type="EMBL" id="KAJ4484294.1"/>
    </source>
</evidence>